<accession>A0A401G7V1</accession>
<dbReference type="InterPro" id="IPR032675">
    <property type="entry name" value="LRR_dom_sf"/>
</dbReference>
<dbReference type="Gene3D" id="3.80.10.10">
    <property type="entry name" value="Ribonuclease Inhibitor"/>
    <property type="match status" value="1"/>
</dbReference>
<evidence type="ECO:0008006" key="3">
    <source>
        <dbReference type="Google" id="ProtNLM"/>
    </source>
</evidence>
<comment type="caution">
    <text evidence="1">The sequence shown here is derived from an EMBL/GenBank/DDBJ whole genome shotgun (WGS) entry which is preliminary data.</text>
</comment>
<dbReference type="InParanoid" id="A0A401G7V1"/>
<organism evidence="1 2">
    <name type="scientific">Sparassis crispa</name>
    <dbReference type="NCBI Taxonomy" id="139825"/>
    <lineage>
        <taxon>Eukaryota</taxon>
        <taxon>Fungi</taxon>
        <taxon>Dikarya</taxon>
        <taxon>Basidiomycota</taxon>
        <taxon>Agaricomycotina</taxon>
        <taxon>Agaricomycetes</taxon>
        <taxon>Polyporales</taxon>
        <taxon>Sparassidaceae</taxon>
        <taxon>Sparassis</taxon>
    </lineage>
</organism>
<keyword evidence="2" id="KW-1185">Reference proteome</keyword>
<protein>
    <recommendedName>
        <fullName evidence="3">F-box domain-containing protein</fullName>
    </recommendedName>
</protein>
<evidence type="ECO:0000313" key="2">
    <source>
        <dbReference type="Proteomes" id="UP000287166"/>
    </source>
</evidence>
<dbReference type="EMBL" id="BFAD01000001">
    <property type="protein sequence ID" value="GBE78237.1"/>
    <property type="molecule type" value="Genomic_DNA"/>
</dbReference>
<dbReference type="OrthoDB" id="2977329at2759"/>
<gene>
    <name evidence="1" type="ORF">SCP_0111200</name>
</gene>
<name>A0A401G7V1_9APHY</name>
<reference evidence="1 2" key="1">
    <citation type="journal article" date="2018" name="Sci. Rep.">
        <title>Genome sequence of the cauliflower mushroom Sparassis crispa (Hanabiratake) and its association with beneficial usage.</title>
        <authorList>
            <person name="Kiyama R."/>
            <person name="Furutani Y."/>
            <person name="Kawaguchi K."/>
            <person name="Nakanishi T."/>
        </authorList>
    </citation>
    <scope>NUCLEOTIDE SEQUENCE [LARGE SCALE GENOMIC DNA]</scope>
</reference>
<proteinExistence type="predicted"/>
<dbReference type="SUPFAM" id="SSF52047">
    <property type="entry name" value="RNI-like"/>
    <property type="match status" value="1"/>
</dbReference>
<dbReference type="STRING" id="139825.A0A401G7V1"/>
<sequence>MPTVPPELSDYIVDFLHNDYPSLKACCLASRDWLATARYHLFESVTLHNPRLCEAFKQLMERSPTIGSFVQEINISRLIGPGTTTYTGAERHLLEQSLSSIFVCLDHVKTLSVAMLDISATIQSGLVNRPSVTELVLQYCTLPAFQDFIQLFHCYPLLESLNLHGVTWKSKSFRPLSRSTSVHLRKLVVGRDVDTTTLLEWMLAESIHGSIESLSICCTSERDAVVVAPLLEILGPQLAHLDLHWNLPAAKSIRLPPVLSVERCTSLRELSLYCAVPYDCTLLWLTALLSGLRAAHLEVIVVNLRVLGNLEAIDWEAAEKILSEITSLRSLLFRIKLWVGVYANRLEVETSIRGSLSHLDSKGLLSFAS</sequence>
<dbReference type="AlphaFoldDB" id="A0A401G7V1"/>
<dbReference type="GeneID" id="38775154"/>
<dbReference type="Proteomes" id="UP000287166">
    <property type="component" value="Unassembled WGS sequence"/>
</dbReference>
<dbReference type="RefSeq" id="XP_027609150.1">
    <property type="nucleotide sequence ID" value="XM_027753349.1"/>
</dbReference>
<evidence type="ECO:0000313" key="1">
    <source>
        <dbReference type="EMBL" id="GBE78237.1"/>
    </source>
</evidence>